<name>C9N0M7_9FUSO</name>
<sequence>MSLAENLCIESVLSFTGRLKYGGIDTRKTKIKNRKWRKK</sequence>
<reference evidence="1 2" key="1">
    <citation type="submission" date="2009-09" db="EMBL/GenBank/DDBJ databases">
        <authorList>
            <person name="Weinstock G."/>
            <person name="Sodergren E."/>
            <person name="Clifton S."/>
            <person name="Fulton L."/>
            <person name="Fulton B."/>
            <person name="Courtney L."/>
            <person name="Fronick C."/>
            <person name="Harrison M."/>
            <person name="Strong C."/>
            <person name="Farmer C."/>
            <person name="Delahaunty K."/>
            <person name="Markovic C."/>
            <person name="Hall O."/>
            <person name="Minx P."/>
            <person name="Tomlinson C."/>
            <person name="Mitreva M."/>
            <person name="Nelson J."/>
            <person name="Hou S."/>
            <person name="Wollam A."/>
            <person name="Pepin K.H."/>
            <person name="Johnson M."/>
            <person name="Bhonagiri V."/>
            <person name="Nash W.E."/>
            <person name="Warren W."/>
            <person name="Chinwalla A."/>
            <person name="Mardis E.R."/>
            <person name="Wilson R.K."/>
        </authorList>
    </citation>
    <scope>NUCLEOTIDE SEQUENCE [LARGE SCALE GENOMIC DNA]</scope>
    <source>
        <strain evidence="1 2">F0254</strain>
    </source>
</reference>
<gene>
    <name evidence="1" type="ORF">GCWU000323_02392</name>
</gene>
<protein>
    <submittedName>
        <fullName evidence="1">Uncharacterized protein</fullName>
    </submittedName>
</protein>
<evidence type="ECO:0000313" key="1">
    <source>
        <dbReference type="EMBL" id="EEX73714.1"/>
    </source>
</evidence>
<dbReference type="AlphaFoldDB" id="C9N0M7"/>
<dbReference type="STRING" id="634994.GCWU000323_02392"/>
<organism evidence="1 2">
    <name type="scientific">Leptotrichia hofstadii F0254</name>
    <dbReference type="NCBI Taxonomy" id="634994"/>
    <lineage>
        <taxon>Bacteria</taxon>
        <taxon>Fusobacteriati</taxon>
        <taxon>Fusobacteriota</taxon>
        <taxon>Fusobacteriia</taxon>
        <taxon>Fusobacteriales</taxon>
        <taxon>Leptotrichiaceae</taxon>
        <taxon>Leptotrichia</taxon>
    </lineage>
</organism>
<dbReference type="Proteomes" id="UP000006233">
    <property type="component" value="Unassembled WGS sequence"/>
</dbReference>
<proteinExistence type="predicted"/>
<comment type="caution">
    <text evidence="1">The sequence shown here is derived from an EMBL/GenBank/DDBJ whole genome shotgun (WGS) entry which is preliminary data.</text>
</comment>
<evidence type="ECO:0000313" key="2">
    <source>
        <dbReference type="Proteomes" id="UP000006233"/>
    </source>
</evidence>
<accession>C9N0M7</accession>
<dbReference type="EMBL" id="ACVB02000026">
    <property type="protein sequence ID" value="EEX73714.1"/>
    <property type="molecule type" value="Genomic_DNA"/>
</dbReference>
<dbReference type="HOGENOM" id="CLU_3312120_0_0_0"/>